<proteinExistence type="predicted"/>
<feature type="non-terminal residue" evidence="1">
    <location>
        <position position="1"/>
    </location>
</feature>
<comment type="caution">
    <text evidence="1">The sequence shown here is derived from an EMBL/GenBank/DDBJ whole genome shotgun (WGS) entry which is preliminary data.</text>
</comment>
<organism evidence="1">
    <name type="scientific">Salmonella enterica</name>
    <name type="common">Salmonella choleraesuis</name>
    <dbReference type="NCBI Taxonomy" id="28901"/>
    <lineage>
        <taxon>Bacteria</taxon>
        <taxon>Pseudomonadati</taxon>
        <taxon>Pseudomonadota</taxon>
        <taxon>Gammaproteobacteria</taxon>
        <taxon>Enterobacterales</taxon>
        <taxon>Enterobacteriaceae</taxon>
        <taxon>Salmonella</taxon>
    </lineage>
</organism>
<name>A0A402TS82_SALER</name>
<dbReference type="Proteomes" id="UP000839515">
    <property type="component" value="Unassembled WGS sequence"/>
</dbReference>
<reference evidence="1" key="1">
    <citation type="submission" date="2018-08" db="EMBL/GenBank/DDBJ databases">
        <authorList>
            <consortium name="GenomeTrakr network: Whole genome sequencing for foodborne pathogen traceback"/>
        </authorList>
    </citation>
    <scope>NUCLEOTIDE SEQUENCE [LARGE SCALE GENOMIC DNA]</scope>
    <source>
        <strain evidence="1">CFSAN034428</strain>
    </source>
</reference>
<gene>
    <name evidence="1" type="ORF">ATP91_27160</name>
</gene>
<evidence type="ECO:0000313" key="1">
    <source>
        <dbReference type="EMBL" id="MIT93883.1"/>
    </source>
</evidence>
<accession>A0A402TS82</accession>
<protein>
    <submittedName>
        <fullName evidence="1">Phage holin, lambda family</fullName>
    </submittedName>
</protein>
<dbReference type="EMBL" id="RSTU01000076">
    <property type="protein sequence ID" value="MIT93883.1"/>
    <property type="molecule type" value="Genomic_DNA"/>
</dbReference>
<dbReference type="AlphaFoldDB" id="A0A402TS82"/>
<sequence length="54" mass="5798">LAVAAFTIIKPIPVTWLSEDWRVGIGAAIGLIGVEHIRALGVIITRKFAGKNDE</sequence>